<keyword evidence="3" id="KW-1185">Reference proteome</keyword>
<feature type="domain" description="DUF6504" evidence="1">
    <location>
        <begin position="8"/>
        <end position="97"/>
    </location>
</feature>
<dbReference type="InterPro" id="IPR045443">
    <property type="entry name" value="DUF6504"/>
</dbReference>
<proteinExistence type="predicted"/>
<evidence type="ECO:0000259" key="1">
    <source>
        <dbReference type="Pfam" id="PF20114"/>
    </source>
</evidence>
<organism evidence="2 3">
    <name type="scientific">Arthrobacter mobilis</name>
    <dbReference type="NCBI Taxonomy" id="2724944"/>
    <lineage>
        <taxon>Bacteria</taxon>
        <taxon>Bacillati</taxon>
        <taxon>Actinomycetota</taxon>
        <taxon>Actinomycetes</taxon>
        <taxon>Micrococcales</taxon>
        <taxon>Micrococcaceae</taxon>
        <taxon>Arthrobacter</taxon>
    </lineage>
</organism>
<accession>A0A7X6K409</accession>
<evidence type="ECO:0000313" key="2">
    <source>
        <dbReference type="EMBL" id="NKX54100.1"/>
    </source>
</evidence>
<protein>
    <recommendedName>
        <fullName evidence="1">DUF6504 domain-containing protein</fullName>
    </recommendedName>
</protein>
<dbReference type="Pfam" id="PF20114">
    <property type="entry name" value="DUF6504"/>
    <property type="match status" value="1"/>
</dbReference>
<dbReference type="RefSeq" id="WP_168485416.1">
    <property type="nucleotide sequence ID" value="NZ_JAAZSQ010000003.1"/>
</dbReference>
<name>A0A7X6K409_9MICC</name>
<dbReference type="AlphaFoldDB" id="A0A7X6K409"/>
<dbReference type="Proteomes" id="UP000544090">
    <property type="component" value="Unassembled WGS sequence"/>
</dbReference>
<gene>
    <name evidence="2" type="ORF">HGG74_05985</name>
</gene>
<comment type="caution">
    <text evidence="2">The sequence shown here is derived from an EMBL/GenBank/DDBJ whole genome shotgun (WGS) entry which is preliminary data.</text>
</comment>
<evidence type="ECO:0000313" key="3">
    <source>
        <dbReference type="Proteomes" id="UP000544090"/>
    </source>
</evidence>
<reference evidence="2 3" key="1">
    <citation type="submission" date="2020-04" db="EMBL/GenBank/DDBJ databases">
        <title>Arthrobacter sp. nov.</title>
        <authorList>
            <person name="Liu S."/>
        </authorList>
    </citation>
    <scope>NUCLEOTIDE SEQUENCE [LARGE SCALE GENOMIC DNA]</scope>
    <source>
        <strain evidence="2 3">E918</strain>
    </source>
</reference>
<dbReference type="EMBL" id="JAAZSQ010000003">
    <property type="protein sequence ID" value="NKX54100.1"/>
    <property type="molecule type" value="Genomic_DNA"/>
</dbReference>
<sequence>MGVFTEPVEVACSPAGEPVRLVWGNRTWRIVAEPVRWYQRRSWWAEEQRAEPGRGAGLVDHEIWRVQVRLEGHRQIRTLDLSRQGNPGRWRLIKIHDAVRSMSA</sequence>